<keyword evidence="2" id="KW-0472">Membrane</keyword>
<dbReference type="PROSITE" id="PS51257">
    <property type="entry name" value="PROKAR_LIPOPROTEIN"/>
    <property type="match status" value="1"/>
</dbReference>
<organism evidence="3 4">
    <name type="scientific">Paenibacillus chondroitinus</name>
    <dbReference type="NCBI Taxonomy" id="59842"/>
    <lineage>
        <taxon>Bacteria</taxon>
        <taxon>Bacillati</taxon>
        <taxon>Bacillota</taxon>
        <taxon>Bacilli</taxon>
        <taxon>Bacillales</taxon>
        <taxon>Paenibacillaceae</taxon>
        <taxon>Paenibacillus</taxon>
    </lineage>
</organism>
<comment type="caution">
    <text evidence="3">The sequence shown here is derived from an EMBL/GenBank/DDBJ whole genome shotgun (WGS) entry which is preliminary data.</text>
</comment>
<keyword evidence="2" id="KW-0812">Transmembrane</keyword>
<evidence type="ECO:0000256" key="1">
    <source>
        <dbReference type="SAM" id="MobiDB-lite"/>
    </source>
</evidence>
<gene>
    <name evidence="3" type="ORF">P5G65_22120</name>
</gene>
<sequence>MMMGTIRLNFIVAGLAGLLTFGLSIGNNLLLTSCLKTVYSFLILFILTFGFRWVLGLMIGAEHAAAHPQHTNLTSDSSVGQTLDLTTPDEDEETRELLKASLGNNHAPSSADKQFSPLNPPKLVTKNNLNPEQLAGALRRMSED</sequence>
<feature type="compositionally biased region" description="Polar residues" evidence="1">
    <location>
        <begin position="70"/>
        <end position="85"/>
    </location>
</feature>
<dbReference type="Proteomes" id="UP001355653">
    <property type="component" value="Unassembled WGS sequence"/>
</dbReference>
<accession>A0ABU6DFS6</accession>
<name>A0ABU6DFS6_9BACL</name>
<feature type="transmembrane region" description="Helical" evidence="2">
    <location>
        <begin position="36"/>
        <end position="55"/>
    </location>
</feature>
<feature type="region of interest" description="Disordered" evidence="1">
    <location>
        <begin position="70"/>
        <end position="144"/>
    </location>
</feature>
<reference evidence="3 4" key="1">
    <citation type="submission" date="2023-03" db="EMBL/GenBank/DDBJ databases">
        <title>Bacillus Genome Sequencing.</title>
        <authorList>
            <person name="Dunlap C."/>
        </authorList>
    </citation>
    <scope>NUCLEOTIDE SEQUENCE [LARGE SCALE GENOMIC DNA]</scope>
    <source>
        <strain evidence="3 4">NRS-1351</strain>
    </source>
</reference>
<evidence type="ECO:0000256" key="2">
    <source>
        <dbReference type="SAM" id="Phobius"/>
    </source>
</evidence>
<proteinExistence type="predicted"/>
<protein>
    <submittedName>
        <fullName evidence="3">Uncharacterized protein</fullName>
    </submittedName>
</protein>
<dbReference type="EMBL" id="JAROBY010000035">
    <property type="protein sequence ID" value="MEB4796609.1"/>
    <property type="molecule type" value="Genomic_DNA"/>
</dbReference>
<keyword evidence="2" id="KW-1133">Transmembrane helix</keyword>
<evidence type="ECO:0000313" key="4">
    <source>
        <dbReference type="Proteomes" id="UP001355653"/>
    </source>
</evidence>
<keyword evidence="4" id="KW-1185">Reference proteome</keyword>
<feature type="compositionally biased region" description="Polar residues" evidence="1">
    <location>
        <begin position="102"/>
        <end position="117"/>
    </location>
</feature>
<dbReference type="RefSeq" id="WP_127451033.1">
    <property type="nucleotide sequence ID" value="NZ_JAROBY010000035.1"/>
</dbReference>
<evidence type="ECO:0000313" key="3">
    <source>
        <dbReference type="EMBL" id="MEB4796609.1"/>
    </source>
</evidence>